<evidence type="ECO:0000313" key="2">
    <source>
        <dbReference type="Proteomes" id="UP001595793"/>
    </source>
</evidence>
<accession>A0ABV8HEF9</accession>
<sequence>MRKIYLFCVVLIILISITSCEYDCFGFPEEYDEYISFELNDTILYTNENDTLKFTVNDYNRTEPSSFTGLAMDYDCFEEKFYQTDVQDEYFIREYFEENYNSFQDGILISFTENDTFGLVGPTNFSSNNFEYSQIEYYQNFQFNGTDYNDVLFILKDTINSNPKIGYILKANPGGILEFYDFENKELWKQIN</sequence>
<keyword evidence="2" id="KW-1185">Reference proteome</keyword>
<dbReference type="Proteomes" id="UP001595793">
    <property type="component" value="Unassembled WGS sequence"/>
</dbReference>
<gene>
    <name evidence="1" type="ORF">ACFOS1_17860</name>
</gene>
<reference evidence="2" key="1">
    <citation type="journal article" date="2019" name="Int. J. Syst. Evol. Microbiol.">
        <title>The Global Catalogue of Microorganisms (GCM) 10K type strain sequencing project: providing services to taxonomists for standard genome sequencing and annotation.</title>
        <authorList>
            <consortium name="The Broad Institute Genomics Platform"/>
            <consortium name="The Broad Institute Genome Sequencing Center for Infectious Disease"/>
            <person name="Wu L."/>
            <person name="Ma J."/>
        </authorList>
    </citation>
    <scope>NUCLEOTIDE SEQUENCE [LARGE SCALE GENOMIC DNA]</scope>
    <source>
        <strain evidence="2">CECT 9128</strain>
    </source>
</reference>
<evidence type="ECO:0000313" key="1">
    <source>
        <dbReference type="EMBL" id="MFC4029289.1"/>
    </source>
</evidence>
<organism evidence="1 2">
    <name type="scientific">Zunongwangia endophytica</name>
    <dbReference type="NCBI Taxonomy" id="1808945"/>
    <lineage>
        <taxon>Bacteria</taxon>
        <taxon>Pseudomonadati</taxon>
        <taxon>Bacteroidota</taxon>
        <taxon>Flavobacteriia</taxon>
        <taxon>Flavobacteriales</taxon>
        <taxon>Flavobacteriaceae</taxon>
        <taxon>Zunongwangia</taxon>
    </lineage>
</organism>
<comment type="caution">
    <text evidence="1">The sequence shown here is derived from an EMBL/GenBank/DDBJ whole genome shotgun (WGS) entry which is preliminary data.</text>
</comment>
<dbReference type="EMBL" id="JBHSAS010000028">
    <property type="protein sequence ID" value="MFC4029289.1"/>
    <property type="molecule type" value="Genomic_DNA"/>
</dbReference>
<protein>
    <submittedName>
        <fullName evidence="1">Uncharacterized protein</fullName>
    </submittedName>
</protein>
<name>A0ABV8HEF9_9FLAO</name>
<dbReference type="RefSeq" id="WP_290232392.1">
    <property type="nucleotide sequence ID" value="NZ_JAUFPZ010000002.1"/>
</dbReference>
<proteinExistence type="predicted"/>
<dbReference type="PROSITE" id="PS51257">
    <property type="entry name" value="PROKAR_LIPOPROTEIN"/>
    <property type="match status" value="1"/>
</dbReference>